<dbReference type="AlphaFoldDB" id="A0A5J4QQ95"/>
<dbReference type="PANTHER" id="PTHR35803:SF3">
    <property type="entry name" value="ALPHA-GLUCOSIDASE"/>
    <property type="match status" value="1"/>
</dbReference>
<feature type="non-terminal residue" evidence="2">
    <location>
        <position position="1"/>
    </location>
</feature>
<proteinExistence type="predicted"/>
<gene>
    <name evidence="2" type="ORF">EZS27_027257</name>
</gene>
<dbReference type="Pfam" id="PF14509">
    <property type="entry name" value="GH97_C"/>
    <property type="match status" value="1"/>
</dbReference>
<accession>A0A5J4QQ95</accession>
<comment type="caution">
    <text evidence="2">The sequence shown here is derived from an EMBL/GenBank/DDBJ whole genome shotgun (WGS) entry which is preliminary data.</text>
</comment>
<organism evidence="2">
    <name type="scientific">termite gut metagenome</name>
    <dbReference type="NCBI Taxonomy" id="433724"/>
    <lineage>
        <taxon>unclassified sequences</taxon>
        <taxon>metagenomes</taxon>
        <taxon>organismal metagenomes</taxon>
    </lineage>
</organism>
<evidence type="ECO:0000259" key="1">
    <source>
        <dbReference type="Pfam" id="PF14509"/>
    </source>
</evidence>
<dbReference type="PANTHER" id="PTHR35803">
    <property type="entry name" value="GLUCAN 1,4-ALPHA-GLUCOSIDASE SUSB-RELATED"/>
    <property type="match status" value="1"/>
</dbReference>
<dbReference type="EMBL" id="SNRY01002839">
    <property type="protein sequence ID" value="KAA6323289.1"/>
    <property type="molecule type" value="Genomic_DNA"/>
</dbReference>
<reference evidence="2" key="1">
    <citation type="submission" date="2019-03" db="EMBL/GenBank/DDBJ databases">
        <title>Single cell metagenomics reveals metabolic interactions within the superorganism composed of flagellate Streblomastix strix and complex community of Bacteroidetes bacteria on its surface.</title>
        <authorList>
            <person name="Treitli S.C."/>
            <person name="Kolisko M."/>
            <person name="Husnik F."/>
            <person name="Keeling P."/>
            <person name="Hampl V."/>
        </authorList>
    </citation>
    <scope>NUCLEOTIDE SEQUENCE</scope>
    <source>
        <strain evidence="2">STM</strain>
    </source>
</reference>
<feature type="domain" description="Glycosyl-hydrolase 97 C-terminal oligomerisation" evidence="1">
    <location>
        <begin position="2"/>
        <end position="80"/>
    </location>
</feature>
<name>A0A5J4QQ95_9ZZZZ</name>
<dbReference type="InterPro" id="IPR029483">
    <property type="entry name" value="GH97_C"/>
</dbReference>
<dbReference type="InterPro" id="IPR052720">
    <property type="entry name" value="Glycosyl_hydrolase_97"/>
</dbReference>
<dbReference type="InterPro" id="IPR013780">
    <property type="entry name" value="Glyco_hydro_b"/>
</dbReference>
<dbReference type="Gene3D" id="2.60.40.1180">
    <property type="entry name" value="Golgi alpha-mannosidase II"/>
    <property type="match status" value="1"/>
</dbReference>
<protein>
    <recommendedName>
        <fullName evidence="1">Glycosyl-hydrolase 97 C-terminal oligomerisation domain-containing protein</fullName>
    </recommendedName>
</protein>
<evidence type="ECO:0000313" key="2">
    <source>
        <dbReference type="EMBL" id="KAA6323289.1"/>
    </source>
</evidence>
<sequence>AIAKQSDSNWFIGVLNNSTEREISLNTDFLTAGKYTIEIWEDAKDANKNPKNIKRSTQTIEAGKPLKVKLAKAGGYVAMVKFKN</sequence>